<dbReference type="Proteomes" id="UP000315133">
    <property type="component" value="Unassembled WGS sequence"/>
</dbReference>
<keyword evidence="2 5" id="KW-0238">DNA-binding</keyword>
<dbReference type="SUPFAM" id="SSF46689">
    <property type="entry name" value="Homeodomain-like"/>
    <property type="match status" value="2"/>
</dbReference>
<keyword evidence="1" id="KW-0805">Transcription regulation</keyword>
<organism evidence="5 6">
    <name type="scientific">Ornithinimicrobium humiphilum</name>
    <dbReference type="NCBI Taxonomy" id="125288"/>
    <lineage>
        <taxon>Bacteria</taxon>
        <taxon>Bacillati</taxon>
        <taxon>Actinomycetota</taxon>
        <taxon>Actinomycetes</taxon>
        <taxon>Micrococcales</taxon>
        <taxon>Ornithinimicrobiaceae</taxon>
        <taxon>Ornithinimicrobium</taxon>
    </lineage>
</organism>
<reference evidence="5 6" key="1">
    <citation type="submission" date="2019-06" db="EMBL/GenBank/DDBJ databases">
        <title>Sequencing the genomes of 1000 actinobacteria strains.</title>
        <authorList>
            <person name="Klenk H.-P."/>
        </authorList>
    </citation>
    <scope>NUCLEOTIDE SEQUENCE [LARGE SCALE GENOMIC DNA]</scope>
    <source>
        <strain evidence="5 6">DSM 12362</strain>
    </source>
</reference>
<evidence type="ECO:0000313" key="5">
    <source>
        <dbReference type="EMBL" id="TQM96058.1"/>
    </source>
</evidence>
<evidence type="ECO:0000256" key="1">
    <source>
        <dbReference type="ARBA" id="ARBA00023015"/>
    </source>
</evidence>
<protein>
    <submittedName>
        <fullName evidence="5">AraC-like DNA-binding protein</fullName>
    </submittedName>
</protein>
<dbReference type="EMBL" id="VFPU01000001">
    <property type="protein sequence ID" value="TQM96058.1"/>
    <property type="molecule type" value="Genomic_DNA"/>
</dbReference>
<feature type="domain" description="HTH araC/xylS-type" evidence="4">
    <location>
        <begin position="167"/>
        <end position="269"/>
    </location>
</feature>
<comment type="caution">
    <text evidence="5">The sequence shown here is derived from an EMBL/GenBank/DDBJ whole genome shotgun (WGS) entry which is preliminary data.</text>
</comment>
<keyword evidence="3" id="KW-0804">Transcription</keyword>
<dbReference type="Pfam" id="PF12833">
    <property type="entry name" value="HTH_18"/>
    <property type="match status" value="1"/>
</dbReference>
<accession>A0A543KLW4</accession>
<proteinExistence type="predicted"/>
<dbReference type="PANTHER" id="PTHR46796:SF15">
    <property type="entry name" value="BLL1074 PROTEIN"/>
    <property type="match status" value="1"/>
</dbReference>
<dbReference type="PANTHER" id="PTHR46796">
    <property type="entry name" value="HTH-TYPE TRANSCRIPTIONAL ACTIVATOR RHAS-RELATED"/>
    <property type="match status" value="1"/>
</dbReference>
<dbReference type="AlphaFoldDB" id="A0A543KLW4"/>
<evidence type="ECO:0000256" key="2">
    <source>
        <dbReference type="ARBA" id="ARBA00023125"/>
    </source>
</evidence>
<dbReference type="PROSITE" id="PS01124">
    <property type="entry name" value="HTH_ARAC_FAMILY_2"/>
    <property type="match status" value="1"/>
</dbReference>
<keyword evidence="6" id="KW-1185">Reference proteome</keyword>
<dbReference type="Gene3D" id="1.10.10.60">
    <property type="entry name" value="Homeodomain-like"/>
    <property type="match status" value="1"/>
</dbReference>
<sequence>MGGGTAYLPRKPHPALAPYVISMAAYDMSLGAPGVHRGLPSPALTLVLPLGEAIDVGWSGAPATRAPRRSLLSGLHVAPAAIHHDGHQTGVQLMLTTSGARALLGLPAAALSRELVELDQLDAIAGAPQLRSLPERLHAEDDQEELLRLTETALLAGLSRHDGPGPRPEVARAQRALRHGIPVSEVAVEVGWSRRHLSEQFRAECGIGPKEYQRIARFQGSVRLLLEAGRAGRVRLADVAADAGYADQSHLTREWTALAGCTPTRWLAEEFPFVQDWRGEVDDDRP</sequence>
<evidence type="ECO:0000313" key="6">
    <source>
        <dbReference type="Proteomes" id="UP000315133"/>
    </source>
</evidence>
<dbReference type="InterPro" id="IPR018060">
    <property type="entry name" value="HTH_AraC"/>
</dbReference>
<evidence type="ECO:0000259" key="4">
    <source>
        <dbReference type="PROSITE" id="PS01124"/>
    </source>
</evidence>
<gene>
    <name evidence="5" type="ORF">FB476_0914</name>
</gene>
<evidence type="ECO:0000256" key="3">
    <source>
        <dbReference type="ARBA" id="ARBA00023163"/>
    </source>
</evidence>
<dbReference type="InterPro" id="IPR050204">
    <property type="entry name" value="AraC_XylS_family_regulators"/>
</dbReference>
<dbReference type="GO" id="GO:0043565">
    <property type="term" value="F:sequence-specific DNA binding"/>
    <property type="evidence" value="ECO:0007669"/>
    <property type="project" value="InterPro"/>
</dbReference>
<name>A0A543KLW4_9MICO</name>
<dbReference type="GO" id="GO:0003700">
    <property type="term" value="F:DNA-binding transcription factor activity"/>
    <property type="evidence" value="ECO:0007669"/>
    <property type="project" value="InterPro"/>
</dbReference>
<dbReference type="InterPro" id="IPR009057">
    <property type="entry name" value="Homeodomain-like_sf"/>
</dbReference>
<dbReference type="SMART" id="SM00342">
    <property type="entry name" value="HTH_ARAC"/>
    <property type="match status" value="1"/>
</dbReference>
<dbReference type="RefSeq" id="WP_238329545.1">
    <property type="nucleotide sequence ID" value="NZ_BAAAIL010000003.1"/>
</dbReference>